<dbReference type="Proteomes" id="UP000663826">
    <property type="component" value="Unassembled WGS sequence"/>
</dbReference>
<name>A0A8H2WIV9_9AGAM</name>
<dbReference type="EMBL" id="CAJMWQ010000823">
    <property type="protein sequence ID" value="CAE6387004.1"/>
    <property type="molecule type" value="Genomic_DNA"/>
</dbReference>
<sequence>MSDHACSHLVEAMNKKGWDYNKVATELSIPEERIKDIFTGKEKATPVEFNAILGALKITDDPPHDPSHSTTKS</sequence>
<proteinExistence type="predicted"/>
<reference evidence="1" key="1">
    <citation type="submission" date="2021-01" db="EMBL/GenBank/DDBJ databases">
        <authorList>
            <person name="Kaushik A."/>
        </authorList>
    </citation>
    <scope>NUCLEOTIDE SEQUENCE</scope>
    <source>
        <strain evidence="1">AG1-1B</strain>
    </source>
</reference>
<comment type="caution">
    <text evidence="1">The sequence shown here is derived from an EMBL/GenBank/DDBJ whole genome shotgun (WGS) entry which is preliminary data.</text>
</comment>
<gene>
    <name evidence="1" type="ORF">RDB_LOCUS23606</name>
</gene>
<protein>
    <recommendedName>
        <fullName evidence="3">HTH cro/C1-type domain-containing protein</fullName>
    </recommendedName>
</protein>
<evidence type="ECO:0008006" key="3">
    <source>
        <dbReference type="Google" id="ProtNLM"/>
    </source>
</evidence>
<organism evidence="1 2">
    <name type="scientific">Rhizoctonia solani</name>
    <dbReference type="NCBI Taxonomy" id="456999"/>
    <lineage>
        <taxon>Eukaryota</taxon>
        <taxon>Fungi</taxon>
        <taxon>Dikarya</taxon>
        <taxon>Basidiomycota</taxon>
        <taxon>Agaricomycotina</taxon>
        <taxon>Agaricomycetes</taxon>
        <taxon>Cantharellales</taxon>
        <taxon>Ceratobasidiaceae</taxon>
        <taxon>Rhizoctonia</taxon>
    </lineage>
</organism>
<dbReference type="AlphaFoldDB" id="A0A8H2WIV9"/>
<accession>A0A8H2WIV9</accession>
<evidence type="ECO:0000313" key="2">
    <source>
        <dbReference type="Proteomes" id="UP000663826"/>
    </source>
</evidence>
<evidence type="ECO:0000313" key="1">
    <source>
        <dbReference type="EMBL" id="CAE6387004.1"/>
    </source>
</evidence>